<evidence type="ECO:0000256" key="1">
    <source>
        <dbReference type="ARBA" id="ARBA00010333"/>
    </source>
</evidence>
<evidence type="ECO:0000256" key="4">
    <source>
        <dbReference type="SAM" id="SignalP"/>
    </source>
</evidence>
<name>A0A1H1YNN2_9ACTN</name>
<dbReference type="InterPro" id="IPR001638">
    <property type="entry name" value="Solute-binding_3/MltF_N"/>
</dbReference>
<evidence type="ECO:0000256" key="3">
    <source>
        <dbReference type="ARBA" id="ARBA00022729"/>
    </source>
</evidence>
<dbReference type="Gene3D" id="3.40.190.10">
    <property type="entry name" value="Periplasmic binding protein-like II"/>
    <property type="match status" value="2"/>
</dbReference>
<dbReference type="SUPFAM" id="SSF53850">
    <property type="entry name" value="Periplasmic binding protein-like II"/>
    <property type="match status" value="1"/>
</dbReference>
<accession>A0A1H1YNN2</accession>
<feature type="domain" description="Solute-binding protein family 3/N-terminal" evidence="5">
    <location>
        <begin position="46"/>
        <end position="271"/>
    </location>
</feature>
<proteinExistence type="inferred from homology"/>
<dbReference type="PANTHER" id="PTHR30085:SF6">
    <property type="entry name" value="ABC TRANSPORTER GLUTAMINE-BINDING PROTEIN GLNH"/>
    <property type="match status" value="1"/>
</dbReference>
<evidence type="ECO:0000256" key="2">
    <source>
        <dbReference type="ARBA" id="ARBA00022448"/>
    </source>
</evidence>
<dbReference type="RefSeq" id="WP_091414264.1">
    <property type="nucleotide sequence ID" value="NZ_LT629749.1"/>
</dbReference>
<dbReference type="EMBL" id="LT629749">
    <property type="protein sequence ID" value="SDT23024.1"/>
    <property type="molecule type" value="Genomic_DNA"/>
</dbReference>
<sequence length="283" mass="29636">MHANVHRTVVTAAVAGLTVTLLAACSSGGGPAAEPSLVPGASSGGTLKIGISFDEPGLGLKSGDGYAGFDVDTATYVAKALGVPAGGITWVEAQPADREKLLADGSVDLVFATYSITEERRQQVDFAGPYFVAHQDLLVRRNDEDITGPDTLNGRSLCSVTGTTSAQLVKERYRGKISLQELPRYSDCVTKLADGEVDAVTTDDLILAGYAAQKQYKGVLRLVGRGFSDELYGVGVKKGSPDMVTKVNAALKQYIADGSWERSLKKEVGPSGYAIPNPPSPGV</sequence>
<evidence type="ECO:0000313" key="7">
    <source>
        <dbReference type="Proteomes" id="UP000199092"/>
    </source>
</evidence>
<reference evidence="6 7" key="1">
    <citation type="submission" date="2016-10" db="EMBL/GenBank/DDBJ databases">
        <authorList>
            <person name="de Groot N.N."/>
        </authorList>
    </citation>
    <scope>NUCLEOTIDE SEQUENCE [LARGE SCALE GENOMIC DNA]</scope>
    <source>
        <strain evidence="6 7">DSM 21741</strain>
    </source>
</reference>
<evidence type="ECO:0000313" key="6">
    <source>
        <dbReference type="EMBL" id="SDT23024.1"/>
    </source>
</evidence>
<dbReference type="AlphaFoldDB" id="A0A1H1YNN2"/>
<dbReference type="CDD" id="cd13690">
    <property type="entry name" value="PBP2_GluB"/>
    <property type="match status" value="1"/>
</dbReference>
<dbReference type="SMART" id="SM00062">
    <property type="entry name" value="PBPb"/>
    <property type="match status" value="1"/>
</dbReference>
<dbReference type="PANTHER" id="PTHR30085">
    <property type="entry name" value="AMINO ACID ABC TRANSPORTER PERMEASE"/>
    <property type="match status" value="1"/>
</dbReference>
<dbReference type="Proteomes" id="UP000199092">
    <property type="component" value="Chromosome I"/>
</dbReference>
<feature type="chain" id="PRO_5038750358" evidence="4">
    <location>
        <begin position="24"/>
        <end position="283"/>
    </location>
</feature>
<dbReference type="Pfam" id="PF00497">
    <property type="entry name" value="SBP_bac_3"/>
    <property type="match status" value="1"/>
</dbReference>
<organism evidence="6 7">
    <name type="scientific">Friedmanniella luteola</name>
    <dbReference type="NCBI Taxonomy" id="546871"/>
    <lineage>
        <taxon>Bacteria</taxon>
        <taxon>Bacillati</taxon>
        <taxon>Actinomycetota</taxon>
        <taxon>Actinomycetes</taxon>
        <taxon>Propionibacteriales</taxon>
        <taxon>Nocardioidaceae</taxon>
        <taxon>Friedmanniella</taxon>
    </lineage>
</organism>
<protein>
    <submittedName>
        <fullName evidence="6">Glutamate transport system substrate-binding protein</fullName>
    </submittedName>
</protein>
<dbReference type="GO" id="GO:0030288">
    <property type="term" value="C:outer membrane-bounded periplasmic space"/>
    <property type="evidence" value="ECO:0007669"/>
    <property type="project" value="TreeGrafter"/>
</dbReference>
<evidence type="ECO:0000259" key="5">
    <source>
        <dbReference type="SMART" id="SM00062"/>
    </source>
</evidence>
<dbReference type="PROSITE" id="PS51257">
    <property type="entry name" value="PROKAR_LIPOPROTEIN"/>
    <property type="match status" value="1"/>
</dbReference>
<feature type="signal peptide" evidence="4">
    <location>
        <begin position="1"/>
        <end position="23"/>
    </location>
</feature>
<keyword evidence="7" id="KW-1185">Reference proteome</keyword>
<dbReference type="GO" id="GO:0006865">
    <property type="term" value="P:amino acid transport"/>
    <property type="evidence" value="ECO:0007669"/>
    <property type="project" value="TreeGrafter"/>
</dbReference>
<dbReference type="STRING" id="546871.SAMN04488543_3376"/>
<dbReference type="GO" id="GO:0005576">
    <property type="term" value="C:extracellular region"/>
    <property type="evidence" value="ECO:0007669"/>
    <property type="project" value="TreeGrafter"/>
</dbReference>
<comment type="similarity">
    <text evidence="1">Belongs to the bacterial solute-binding protein 3 family.</text>
</comment>
<gene>
    <name evidence="6" type="ORF">SAMN04488543_3376</name>
</gene>
<dbReference type="OrthoDB" id="9807888at2"/>
<keyword evidence="2" id="KW-0813">Transport</keyword>
<keyword evidence="3 4" id="KW-0732">Signal</keyword>
<dbReference type="InterPro" id="IPR051455">
    <property type="entry name" value="Bact_solute-bind_prot3"/>
</dbReference>